<dbReference type="RefSeq" id="YP_009392250.1">
    <property type="nucleotide sequence ID" value="NC_035262.1"/>
</dbReference>
<dbReference type="EMBL" id="MF101415">
    <property type="protein sequence ID" value="ARW60812.1"/>
    <property type="molecule type" value="Genomic_DNA"/>
</dbReference>
<accession>A0A1Z1M4G4</accession>
<sequence>MDTKFNTLLNSFQGKWFSQTNTYLLNSKKHKKYRKKIIVLIKNKYINIYSQSLLKLYSNNVRLSNQLLYKNINITNNQTVFSGNLTNITKQKLNFKLINKNSMKMESQFFLNDIIYEEYLYQISHRFIISIGFLKSLSKFKYIGVTITSYIKI</sequence>
<dbReference type="AlphaFoldDB" id="A0A1Z1M4G4"/>
<reference evidence="1" key="1">
    <citation type="journal article" date="2017" name="J. Phycol.">
        <title>Analysis of chloroplast genomes and a supermatrix inform reclassification of the Rhodomelaceae (Rhodophyta).</title>
        <authorList>
            <person name="Diaz-Tapia P."/>
            <person name="Maggs C.A."/>
            <person name="West J.A."/>
            <person name="Verbruggen H."/>
        </authorList>
    </citation>
    <scope>NUCLEOTIDE SEQUENCE</scope>
    <source>
        <strain evidence="1">JW2841</strain>
    </source>
</reference>
<organism evidence="1">
    <name type="scientific">Osmundaria fimbriata</name>
    <name type="common">Red alga</name>
    <name type="synonym">Delesseria fimbriata</name>
    <dbReference type="NCBI Taxonomy" id="228265"/>
    <lineage>
        <taxon>Eukaryota</taxon>
        <taxon>Rhodophyta</taxon>
        <taxon>Florideophyceae</taxon>
        <taxon>Rhodymeniophycidae</taxon>
        <taxon>Ceramiales</taxon>
        <taxon>Rhodomelaceae</taxon>
        <taxon>Amansieae</taxon>
        <taxon>Osmundaria</taxon>
    </lineage>
</organism>
<keyword evidence="1" id="KW-0150">Chloroplast</keyword>
<name>A0A1Z1M4G4_OSMFI</name>
<dbReference type="GeneID" id="33353756"/>
<keyword evidence="1" id="KW-0934">Plastid</keyword>
<evidence type="ECO:0000313" key="1">
    <source>
        <dbReference type="EMBL" id="ARW60812.1"/>
    </source>
</evidence>
<proteinExistence type="predicted"/>
<gene>
    <name evidence="1" type="primary">ycf58</name>
</gene>
<protein>
    <submittedName>
        <fullName evidence="1">Uncharacterized protein</fullName>
    </submittedName>
</protein>
<geneLocation type="chloroplast" evidence="1"/>